<dbReference type="Proteomes" id="UP000242770">
    <property type="component" value="Unassembled WGS sequence"/>
</dbReference>
<sequence length="51" mass="5625">MSPLQAKFRFTSLRPHATLTIQLPEKGYGPGRRVQALSALKPIPAHAAERD</sequence>
<gene>
    <name evidence="1" type="primary">SSCI72330.1</name>
</gene>
<name>A0A0F7S8D9_9BASI</name>
<protein>
    <submittedName>
        <fullName evidence="1">Uncharacterized protein</fullName>
    </submittedName>
</protein>
<dbReference type="AlphaFoldDB" id="A0A0F7S8D9"/>
<evidence type="ECO:0000313" key="2">
    <source>
        <dbReference type="Proteomes" id="UP000242770"/>
    </source>
</evidence>
<proteinExistence type="predicted"/>
<keyword evidence="2" id="KW-1185">Reference proteome</keyword>
<dbReference type="EMBL" id="CCFA01004350">
    <property type="protein sequence ID" value="CDW99222.1"/>
    <property type="molecule type" value="Genomic_DNA"/>
</dbReference>
<organism evidence="1 2">
    <name type="scientific">Sporisorium scitamineum</name>
    <dbReference type="NCBI Taxonomy" id="49012"/>
    <lineage>
        <taxon>Eukaryota</taxon>
        <taxon>Fungi</taxon>
        <taxon>Dikarya</taxon>
        <taxon>Basidiomycota</taxon>
        <taxon>Ustilaginomycotina</taxon>
        <taxon>Ustilaginomycetes</taxon>
        <taxon>Ustilaginales</taxon>
        <taxon>Ustilaginaceae</taxon>
        <taxon>Sporisorium</taxon>
    </lineage>
</organism>
<reference evidence="2" key="1">
    <citation type="submission" date="2014-06" db="EMBL/GenBank/DDBJ databases">
        <authorList>
            <person name="Berkman P.J."/>
        </authorList>
    </citation>
    <scope>NUCLEOTIDE SEQUENCE [LARGE SCALE GENOMIC DNA]</scope>
</reference>
<accession>A0A0F7S8D9</accession>
<evidence type="ECO:0000313" key="1">
    <source>
        <dbReference type="EMBL" id="CDW99222.1"/>
    </source>
</evidence>